<feature type="compositionally biased region" description="Basic and acidic residues" evidence="1">
    <location>
        <begin position="291"/>
        <end position="305"/>
    </location>
</feature>
<dbReference type="eggNOG" id="KOG0181">
    <property type="taxonomic scope" value="Eukaryota"/>
</dbReference>
<keyword evidence="3" id="KW-1185">Reference proteome</keyword>
<evidence type="ECO:0000313" key="2">
    <source>
        <dbReference type="EMBL" id="ELK35861.1"/>
    </source>
</evidence>
<dbReference type="PANTHER" id="PTHR21937:SF5">
    <property type="entry name" value="GENE 973-RELATED"/>
    <property type="match status" value="1"/>
</dbReference>
<name>L5MBV3_MYODS</name>
<evidence type="ECO:0000256" key="1">
    <source>
        <dbReference type="SAM" id="MobiDB-lite"/>
    </source>
</evidence>
<gene>
    <name evidence="2" type="ORF">MDA_GLEAN10008493</name>
</gene>
<dbReference type="Proteomes" id="UP000010556">
    <property type="component" value="Unassembled WGS sequence"/>
</dbReference>
<reference evidence="3" key="1">
    <citation type="journal article" date="2013" name="Science">
        <title>Comparative analysis of bat genomes provides insight into the evolution of flight and immunity.</title>
        <authorList>
            <person name="Zhang G."/>
            <person name="Cowled C."/>
            <person name="Shi Z."/>
            <person name="Huang Z."/>
            <person name="Bishop-Lilly K.A."/>
            <person name="Fang X."/>
            <person name="Wynne J.W."/>
            <person name="Xiong Z."/>
            <person name="Baker M.L."/>
            <person name="Zhao W."/>
            <person name="Tachedjian M."/>
            <person name="Zhu Y."/>
            <person name="Zhou P."/>
            <person name="Jiang X."/>
            <person name="Ng J."/>
            <person name="Yang L."/>
            <person name="Wu L."/>
            <person name="Xiao J."/>
            <person name="Feng Y."/>
            <person name="Chen Y."/>
            <person name="Sun X."/>
            <person name="Zhang Y."/>
            <person name="Marsh G.A."/>
            <person name="Crameri G."/>
            <person name="Broder C.C."/>
            <person name="Frey K.G."/>
            <person name="Wang L.F."/>
            <person name="Wang J."/>
        </authorList>
    </citation>
    <scope>NUCLEOTIDE SEQUENCE [LARGE SCALE GENOMIC DNA]</scope>
</reference>
<dbReference type="PANTHER" id="PTHR21937">
    <property type="entry name" value="CCDC66 DOMAIN-CONTAINING PROTEIN"/>
    <property type="match status" value="1"/>
</dbReference>
<feature type="compositionally biased region" description="Basic and acidic residues" evidence="1">
    <location>
        <begin position="367"/>
        <end position="426"/>
    </location>
</feature>
<dbReference type="Pfam" id="PF15709">
    <property type="entry name" value="DUF4670"/>
    <property type="match status" value="2"/>
</dbReference>
<feature type="region of interest" description="Disordered" evidence="1">
    <location>
        <begin position="561"/>
        <end position="590"/>
    </location>
</feature>
<dbReference type="InterPro" id="IPR031440">
    <property type="entry name" value="DUF4670"/>
</dbReference>
<feature type="compositionally biased region" description="Basic and acidic residues" evidence="1">
    <location>
        <begin position="564"/>
        <end position="590"/>
    </location>
</feature>
<accession>L5MBV3</accession>
<proteinExistence type="predicted"/>
<feature type="compositionally biased region" description="Basic and acidic residues" evidence="1">
    <location>
        <begin position="433"/>
        <end position="475"/>
    </location>
</feature>
<sequence length="643" mass="72963">MKDSLTNRSHLLTQILHEGCADRASKTLKLPPISQEPPGALDPLRSRFKAREPPAELLVFPVEIHFHTRHPSKENVHRRDGDAAAEKVTPPLTLIEGRESPEGQRGPDGLRTSGHSSPAGPSNVSCSRGALPAEGQDPEPRTVTPDPLSAPWAENIQRPEADTVQKAGKDDDIFHLHRSLAEPGPESPGRLGPVDTPLLPKKKEGKTKPRLSKQQTPASISREEMESIDNVKRKKRTKTDKSKVPNGEREGKVHIETKTVVGKSKDPKAKKKPELIPKGKQSGVKRKRTQKERSRDAAAELRGPDVSDAQGTEEGTPDGGFPPSGFDGEESGLFPRADAQESQVSIDERSPPTPTVTVTGNTDSEEDSSHGDPPKALLAKREQEKALRDRQRAERAEMRRLEVERKRREQEEQRRLRQEQLQRAEKMEEELELEQRRRAEEIRLRKQKQEEERQRQEEGREQWLQRQAAQERARQQQEAQFTPREAPEDLAGCWRVSCRTSPGESGEPRAGGRTWRTVFPKRDPCRDQPLFYPAAAEQQRQQELEMKLAAEHGRLEEMAEEERLEYQRRQQEAEEKARLAAEERRQEEEEAARLALEKALRQTQEGARYWVRGQQLRPGLFTSFAAGCWCWHRPQANEVFPPS</sequence>
<feature type="compositionally biased region" description="Polar residues" evidence="1">
    <location>
        <begin position="113"/>
        <end position="126"/>
    </location>
</feature>
<feature type="compositionally biased region" description="Basic and acidic residues" evidence="1">
    <location>
        <begin position="157"/>
        <end position="175"/>
    </location>
</feature>
<organism evidence="2 3">
    <name type="scientific">Myotis davidii</name>
    <name type="common">David's myotis</name>
    <dbReference type="NCBI Taxonomy" id="225400"/>
    <lineage>
        <taxon>Eukaryota</taxon>
        <taxon>Metazoa</taxon>
        <taxon>Chordata</taxon>
        <taxon>Craniata</taxon>
        <taxon>Vertebrata</taxon>
        <taxon>Euteleostomi</taxon>
        <taxon>Mammalia</taxon>
        <taxon>Eutheria</taxon>
        <taxon>Laurasiatheria</taxon>
        <taxon>Chiroptera</taxon>
        <taxon>Yangochiroptera</taxon>
        <taxon>Vespertilionidae</taxon>
        <taxon>Myotis</taxon>
    </lineage>
</organism>
<dbReference type="EMBL" id="KB102035">
    <property type="protein sequence ID" value="ELK35861.1"/>
    <property type="molecule type" value="Genomic_DNA"/>
</dbReference>
<feature type="compositionally biased region" description="Basic and acidic residues" evidence="1">
    <location>
        <begin position="221"/>
        <end position="231"/>
    </location>
</feature>
<feature type="compositionally biased region" description="Basic and acidic residues" evidence="1">
    <location>
        <begin position="71"/>
        <end position="85"/>
    </location>
</feature>
<dbReference type="AlphaFoldDB" id="L5MBV3"/>
<feature type="compositionally biased region" description="Basic and acidic residues" evidence="1">
    <location>
        <begin position="239"/>
        <end position="277"/>
    </location>
</feature>
<protein>
    <submittedName>
        <fullName evidence="2">Uncharacterized protein</fullName>
    </submittedName>
</protein>
<feature type="region of interest" description="Disordered" evidence="1">
    <location>
        <begin position="70"/>
        <end position="528"/>
    </location>
</feature>
<evidence type="ECO:0000313" key="3">
    <source>
        <dbReference type="Proteomes" id="UP000010556"/>
    </source>
</evidence>